<name>A0A0N4X608_HAEPC</name>
<evidence type="ECO:0000313" key="3">
    <source>
        <dbReference type="WBParaSite" id="HPLM_0001980001-mRNA-1"/>
    </source>
</evidence>
<organism evidence="3">
    <name type="scientific">Haemonchus placei</name>
    <name type="common">Barber's pole worm</name>
    <dbReference type="NCBI Taxonomy" id="6290"/>
    <lineage>
        <taxon>Eukaryota</taxon>
        <taxon>Metazoa</taxon>
        <taxon>Ecdysozoa</taxon>
        <taxon>Nematoda</taxon>
        <taxon>Chromadorea</taxon>
        <taxon>Rhabditida</taxon>
        <taxon>Rhabditina</taxon>
        <taxon>Rhabditomorpha</taxon>
        <taxon>Strongyloidea</taxon>
        <taxon>Trichostrongylidae</taxon>
        <taxon>Haemonchus</taxon>
    </lineage>
</organism>
<gene>
    <name evidence="1" type="ORF">HPLM_LOCUS19789</name>
</gene>
<reference evidence="1 2" key="2">
    <citation type="submission" date="2018-11" db="EMBL/GenBank/DDBJ databases">
        <authorList>
            <consortium name="Pathogen Informatics"/>
        </authorList>
    </citation>
    <scope>NUCLEOTIDE SEQUENCE [LARGE SCALE GENOMIC DNA]</scope>
    <source>
        <strain evidence="1 2">MHpl1</strain>
    </source>
</reference>
<accession>A0A0N4X608</accession>
<evidence type="ECO:0000313" key="1">
    <source>
        <dbReference type="EMBL" id="VDO79342.1"/>
    </source>
</evidence>
<proteinExistence type="predicted"/>
<dbReference type="EMBL" id="UZAF01021583">
    <property type="protein sequence ID" value="VDO79342.1"/>
    <property type="molecule type" value="Genomic_DNA"/>
</dbReference>
<keyword evidence="2" id="KW-1185">Reference proteome</keyword>
<evidence type="ECO:0000313" key="2">
    <source>
        <dbReference type="Proteomes" id="UP000268014"/>
    </source>
</evidence>
<sequence>MDQLRSTSVVRRSERGSEVDSVLLIVDGHFVKRIRYARVVAVNLGQLAEPGLVRRESVSIVLARTSSLRHLRRPSSKPKPYQEGFIREKTAGPVRINPKKCLSGG</sequence>
<protein>
    <submittedName>
        <fullName evidence="3">NtA domain-containing protein</fullName>
    </submittedName>
</protein>
<reference evidence="3" key="1">
    <citation type="submission" date="2017-02" db="UniProtKB">
        <authorList>
            <consortium name="WormBaseParasite"/>
        </authorList>
    </citation>
    <scope>IDENTIFICATION</scope>
</reference>
<dbReference type="WBParaSite" id="HPLM_0001980001-mRNA-1">
    <property type="protein sequence ID" value="HPLM_0001980001-mRNA-1"/>
    <property type="gene ID" value="HPLM_0001980001"/>
</dbReference>
<dbReference type="Proteomes" id="UP000268014">
    <property type="component" value="Unassembled WGS sequence"/>
</dbReference>
<dbReference type="AlphaFoldDB" id="A0A0N4X608"/>